<reference evidence="1" key="2">
    <citation type="journal article" date="2024" name="Environ. Microbiol.">
        <title>Genome analysis and description of Tunturibacter gen. nov. expands the diversity of Terriglobia in tundra soils.</title>
        <authorList>
            <person name="Messyasz A."/>
            <person name="Mannisto M.K."/>
            <person name="Kerkhof L.J."/>
            <person name="Haggblom M.M."/>
        </authorList>
    </citation>
    <scope>NUCLEOTIDE SEQUENCE</scope>
    <source>
        <strain evidence="1">M8UP23</strain>
    </source>
</reference>
<proteinExistence type="predicted"/>
<gene>
    <name evidence="1" type="ORF">RBB75_17280</name>
</gene>
<dbReference type="RefSeq" id="WP_353068793.1">
    <property type="nucleotide sequence ID" value="NZ_CP132932.1"/>
</dbReference>
<sequence>MTEQIEEIEKLIAECSTDEQKVLKQRLSTLVPHPLEKEWGIDAETILTAIRRSSDLTKRGVRGIIAEAVFENSVSPSVEQYGWRPTVLVGDLSYDAQLKKGVTSARIQIKLQRLEKGMPKLYYPRHYDEGSLYVVEVQKTRSGEKTTKQILQGSDTTLETPDSITLQTRPYRFGDFDILAVNMHPSSGDWKNFRYTVASWLLPRLKDENLIEIFQPVAAVPNDVWTDDLATCLGWFESGEKHRVLTDLLHLSR</sequence>
<organism evidence="1">
    <name type="scientific">Tunturiibacter empetritectus</name>
    <dbReference type="NCBI Taxonomy" id="3069691"/>
    <lineage>
        <taxon>Bacteria</taxon>
        <taxon>Pseudomonadati</taxon>
        <taxon>Acidobacteriota</taxon>
        <taxon>Terriglobia</taxon>
        <taxon>Terriglobales</taxon>
        <taxon>Acidobacteriaceae</taxon>
        <taxon>Tunturiibacter</taxon>
    </lineage>
</organism>
<dbReference type="EMBL" id="CP132932">
    <property type="protein sequence ID" value="XCB26166.1"/>
    <property type="molecule type" value="Genomic_DNA"/>
</dbReference>
<reference evidence="1" key="1">
    <citation type="submission" date="2023-08" db="EMBL/GenBank/DDBJ databases">
        <authorList>
            <person name="Messyasz A."/>
            <person name="Mannisto M.K."/>
            <person name="Kerkhof L.J."/>
            <person name="Haggblom M."/>
        </authorList>
    </citation>
    <scope>NUCLEOTIDE SEQUENCE</scope>
    <source>
        <strain evidence="1">M8UP23</strain>
    </source>
</reference>
<dbReference type="REBASE" id="852766">
    <property type="entry name" value="Tem3ORF17275P"/>
</dbReference>
<dbReference type="KEGG" id="temp:RBB75_17280"/>
<evidence type="ECO:0000313" key="1">
    <source>
        <dbReference type="EMBL" id="XCB26166.1"/>
    </source>
</evidence>
<dbReference type="AlphaFoldDB" id="A0AAU7ZB77"/>
<name>A0AAU7ZB77_9BACT</name>
<accession>A0AAU7ZB77</accession>
<protein>
    <submittedName>
        <fullName evidence="1">Uncharacterized protein</fullName>
    </submittedName>
</protein>